<proteinExistence type="predicted"/>
<comment type="caution">
    <text evidence="1">The sequence shown here is derived from an EMBL/GenBank/DDBJ whole genome shotgun (WGS) entry which is preliminary data.</text>
</comment>
<dbReference type="RefSeq" id="WP_021287824.1">
    <property type="nucleotide sequence ID" value="NZ_AUPZ01000010.1"/>
</dbReference>
<evidence type="ECO:0000313" key="1">
    <source>
        <dbReference type="EMBL" id="EQB39063.1"/>
    </source>
</evidence>
<accession>T0KZQ0</accession>
<protein>
    <recommendedName>
        <fullName evidence="3">3'(2'),5'-bisphosphate nucleotidase CysQ</fullName>
    </recommendedName>
</protein>
<dbReference type="Proteomes" id="UP000015520">
    <property type="component" value="Unassembled WGS sequence"/>
</dbReference>
<evidence type="ECO:0008006" key="3">
    <source>
        <dbReference type="Google" id="ProtNLM"/>
    </source>
</evidence>
<keyword evidence="2" id="KW-1185">Reference proteome</keyword>
<organism evidence="1 2">
    <name type="scientific">Sulfurimonas hongkongensis</name>
    <dbReference type="NCBI Taxonomy" id="1172190"/>
    <lineage>
        <taxon>Bacteria</taxon>
        <taxon>Pseudomonadati</taxon>
        <taxon>Campylobacterota</taxon>
        <taxon>Epsilonproteobacteria</taxon>
        <taxon>Campylobacterales</taxon>
        <taxon>Sulfurimonadaceae</taxon>
        <taxon>Sulfurimonas</taxon>
    </lineage>
</organism>
<dbReference type="EMBL" id="AUPZ01000010">
    <property type="protein sequence ID" value="EQB39063.1"/>
    <property type="molecule type" value="Genomic_DNA"/>
</dbReference>
<evidence type="ECO:0000313" key="2">
    <source>
        <dbReference type="Proteomes" id="UP000015520"/>
    </source>
</evidence>
<dbReference type="STRING" id="1172190.M947_07840"/>
<gene>
    <name evidence="1" type="ORF">M947_07840</name>
</gene>
<reference evidence="1 2" key="1">
    <citation type="submission" date="2013-07" db="EMBL/GenBank/DDBJ databases">
        <title>Sulfurimonas hongkongensis AST-10 Genome Sequencing.</title>
        <authorList>
            <person name="Cai L."/>
            <person name="Zhang T."/>
        </authorList>
    </citation>
    <scope>NUCLEOTIDE SEQUENCE [LARGE SCALE GENOMIC DNA]</scope>
    <source>
        <strain evidence="1 2">AST-10</strain>
    </source>
</reference>
<sequence length="60" mass="6699">MLGKIDLEDIKNIALKAGDAIMEIYNQDFTIEYKDDKSPLTAADLKANEIICSTLEKLPI</sequence>
<dbReference type="Gene3D" id="3.30.540.10">
    <property type="entry name" value="Fructose-1,6-Bisphosphatase, subunit A, domain 1"/>
    <property type="match status" value="1"/>
</dbReference>
<dbReference type="SUPFAM" id="SSF56655">
    <property type="entry name" value="Carbohydrate phosphatase"/>
    <property type="match status" value="1"/>
</dbReference>
<dbReference type="PATRIC" id="fig|1172190.3.peg.1517"/>
<dbReference type="eggNOG" id="COG1218">
    <property type="taxonomic scope" value="Bacteria"/>
</dbReference>
<dbReference type="AlphaFoldDB" id="T0KZQ0"/>
<name>T0KZQ0_9BACT</name>